<evidence type="ECO:0000259" key="10">
    <source>
        <dbReference type="Pfam" id="PF00562"/>
    </source>
</evidence>
<evidence type="ECO:0000259" key="14">
    <source>
        <dbReference type="Pfam" id="PF04565"/>
    </source>
</evidence>
<keyword evidence="6" id="KW-0479">Metal-binding</keyword>
<keyword evidence="7" id="KW-0862">Zinc</keyword>
<dbReference type="GO" id="GO:0003677">
    <property type="term" value="F:DNA binding"/>
    <property type="evidence" value="ECO:0007669"/>
    <property type="project" value="InterPro"/>
</dbReference>
<dbReference type="Pfam" id="PF04560">
    <property type="entry name" value="RNA_pol_Rpb2_7"/>
    <property type="match status" value="1"/>
</dbReference>
<feature type="region of interest" description="Disordered" evidence="9">
    <location>
        <begin position="1233"/>
        <end position="1285"/>
    </location>
</feature>
<dbReference type="GO" id="GO:0000428">
    <property type="term" value="C:DNA-directed RNA polymerase complex"/>
    <property type="evidence" value="ECO:0007669"/>
    <property type="project" value="UniProtKB-KW"/>
</dbReference>
<dbReference type="GO" id="GO:0003899">
    <property type="term" value="F:DNA-directed RNA polymerase activity"/>
    <property type="evidence" value="ECO:0007669"/>
    <property type="project" value="UniProtKB-EC"/>
</dbReference>
<dbReference type="InterPro" id="IPR007646">
    <property type="entry name" value="RNA_pol_Rpb2_4"/>
</dbReference>
<evidence type="ECO:0000313" key="16">
    <source>
        <dbReference type="EMBL" id="QHS84567.1"/>
    </source>
</evidence>
<feature type="region of interest" description="Disordered" evidence="9">
    <location>
        <begin position="1339"/>
        <end position="1382"/>
    </location>
</feature>
<evidence type="ECO:0000259" key="15">
    <source>
        <dbReference type="Pfam" id="PF04566"/>
    </source>
</evidence>
<evidence type="ECO:0000256" key="2">
    <source>
        <dbReference type="ARBA" id="ARBA00012418"/>
    </source>
</evidence>
<feature type="compositionally biased region" description="Polar residues" evidence="9">
    <location>
        <begin position="1373"/>
        <end position="1382"/>
    </location>
</feature>
<keyword evidence="8" id="KW-0804">Transcription</keyword>
<dbReference type="Gene3D" id="3.90.1110.10">
    <property type="entry name" value="RNA polymerase Rpb2, domain 2"/>
    <property type="match status" value="1"/>
</dbReference>
<dbReference type="Pfam" id="PF04566">
    <property type="entry name" value="RNA_pol_Rpb2_4"/>
    <property type="match status" value="1"/>
</dbReference>
<dbReference type="Gene3D" id="3.90.1800.10">
    <property type="entry name" value="RNA polymerase alpha subunit dimerisation domain"/>
    <property type="match status" value="1"/>
</dbReference>
<evidence type="ECO:0000256" key="9">
    <source>
        <dbReference type="SAM" id="MobiDB-lite"/>
    </source>
</evidence>
<dbReference type="SUPFAM" id="SSF64484">
    <property type="entry name" value="beta and beta-prime subunits of DNA dependent RNA-polymerase"/>
    <property type="match status" value="1"/>
</dbReference>
<dbReference type="InterPro" id="IPR007641">
    <property type="entry name" value="RNA_pol_Rpb2_7"/>
</dbReference>
<dbReference type="Gene3D" id="3.90.1070.20">
    <property type="match status" value="1"/>
</dbReference>
<name>A0A6C0AX87_9ZZZZ</name>
<dbReference type="Gene3D" id="3.90.1100.10">
    <property type="match status" value="1"/>
</dbReference>
<feature type="domain" description="RNA polymerase Rpb2" evidence="14">
    <location>
        <begin position="454"/>
        <end position="516"/>
    </location>
</feature>
<dbReference type="GO" id="GO:0032549">
    <property type="term" value="F:ribonucleoside binding"/>
    <property type="evidence" value="ECO:0007669"/>
    <property type="project" value="InterPro"/>
</dbReference>
<reference evidence="16" key="1">
    <citation type="journal article" date="2020" name="Nature">
        <title>Giant virus diversity and host interactions through global metagenomics.</title>
        <authorList>
            <person name="Schulz F."/>
            <person name="Roux S."/>
            <person name="Paez-Espino D."/>
            <person name="Jungbluth S."/>
            <person name="Walsh D.A."/>
            <person name="Denef V.J."/>
            <person name="McMahon K.D."/>
            <person name="Konstantinidis K.T."/>
            <person name="Eloe-Fadrosh E.A."/>
            <person name="Kyrpides N.C."/>
            <person name="Woyke T."/>
        </authorList>
    </citation>
    <scope>NUCLEOTIDE SEQUENCE</scope>
    <source>
        <strain evidence="16">GVMAG-S-ERX556022-25</strain>
    </source>
</reference>
<dbReference type="InterPro" id="IPR007644">
    <property type="entry name" value="RNA_pol_bsu_protrusion"/>
</dbReference>
<proteinExistence type="inferred from homology"/>
<dbReference type="InterPro" id="IPR037033">
    <property type="entry name" value="DNA-dir_RNAP_su2_hyb_sf"/>
</dbReference>
<feature type="compositionally biased region" description="Acidic residues" evidence="9">
    <location>
        <begin position="1240"/>
        <end position="1253"/>
    </location>
</feature>
<evidence type="ECO:0000259" key="13">
    <source>
        <dbReference type="Pfam" id="PF04563"/>
    </source>
</evidence>
<evidence type="ECO:0000256" key="3">
    <source>
        <dbReference type="ARBA" id="ARBA00022478"/>
    </source>
</evidence>
<dbReference type="Pfam" id="PF04561">
    <property type="entry name" value="RNA_pol_Rpb2_2"/>
    <property type="match status" value="1"/>
</dbReference>
<dbReference type="InterPro" id="IPR037034">
    <property type="entry name" value="RNA_pol_Rpb2_2_sf"/>
</dbReference>
<comment type="similarity">
    <text evidence="1">Belongs to the RNA polymerase beta chain family.</text>
</comment>
<feature type="domain" description="RNA polymerase beta subunit protrusion" evidence="13">
    <location>
        <begin position="21"/>
        <end position="399"/>
    </location>
</feature>
<dbReference type="InterPro" id="IPR007645">
    <property type="entry name" value="RNA_pol_Rpb2_3"/>
</dbReference>
<dbReference type="Gene3D" id="2.40.270.10">
    <property type="entry name" value="DNA-directed RNA polymerase, subunit 2, domain 6"/>
    <property type="match status" value="1"/>
</dbReference>
<feature type="domain" description="RNA polymerase Rpb2" evidence="15">
    <location>
        <begin position="552"/>
        <end position="611"/>
    </location>
</feature>
<dbReference type="InterPro" id="IPR007120">
    <property type="entry name" value="DNA-dir_RNAP_su2_dom"/>
</dbReference>
<dbReference type="InterPro" id="IPR007642">
    <property type="entry name" value="RNA_pol_Rpb2_2"/>
</dbReference>
<dbReference type="GO" id="GO:0006351">
    <property type="term" value="P:DNA-templated transcription"/>
    <property type="evidence" value="ECO:0007669"/>
    <property type="project" value="InterPro"/>
</dbReference>
<dbReference type="EC" id="2.7.7.6" evidence="2"/>
<feature type="domain" description="RNA polymerase Rpb2" evidence="11">
    <location>
        <begin position="1091"/>
        <end position="1202"/>
    </location>
</feature>
<evidence type="ECO:0000256" key="4">
    <source>
        <dbReference type="ARBA" id="ARBA00022679"/>
    </source>
</evidence>
<dbReference type="InterPro" id="IPR014724">
    <property type="entry name" value="RNA_pol_RPB2_OB-fold"/>
</dbReference>
<protein>
    <recommendedName>
        <fullName evidence="2">DNA-directed RNA polymerase</fullName>
        <ecNumber evidence="2">2.7.7.6</ecNumber>
    </recommendedName>
</protein>
<dbReference type="GO" id="GO:0046872">
    <property type="term" value="F:metal ion binding"/>
    <property type="evidence" value="ECO:0007669"/>
    <property type="project" value="UniProtKB-KW"/>
</dbReference>
<dbReference type="EMBL" id="MN738809">
    <property type="protein sequence ID" value="QHS84567.1"/>
    <property type="molecule type" value="Genomic_DNA"/>
</dbReference>
<evidence type="ECO:0000259" key="12">
    <source>
        <dbReference type="Pfam" id="PF04561"/>
    </source>
</evidence>
<sequence length="1436" mass="164268">MNEDIPWKILDKYFKNNPSALVNHHLESYNDFFNGGINQIFREKNPIKIVKLQDPDTKNFKLKANIYLGGKDGNKIYYGKPIIFDEYREHYMYPNEARLRNMTYGVSIHYDVDVDYTIEDDENNITETSITLDKIFLGRFPIMLMSDLCILKGFDKNVRYMMGECRNDIGGYFIISGKEKVIISQEKFADNMLYIRDKVNEIYSHSAEIRSVSEDASKPIRTLSIRIVAPSATLTNNQIVVNVPNVRKPVPLFILMRALGIISDKSIIETCFLDIEKYSNMIDLLIPSIHDAGKIFTQEIAIKYIATFTKGKTVSHVLEILMNYLLPNIGELNFRDKACFIGYMVFELLKVFIKVNKPTDRDSFKYKRVELPGSLIYDLFKEYYTLQQRNIYQKIDKEYYYKQGIYQNNFTSLIQNNYTDFFKDRIVEDGFRKAFKGNWGAETHTKREGIVQDVNRLSFNSYISLMRKINLPLDSSAKVVGPRLLHSSQWGIIDPVDTPDGGNIGLHKHMSILTKITKKCSNRPIILWLRHNTNMLFLNECSYIYLSKSTKVFVNGAWIGIIDDPEFVKKILLDNRRSGLIPIYTSISWDIKNNTIFIYTDSGRLCHPVYYINDNTKKISIYNGDIINYIQEGKFEWNDLISGFSKKKSDFDVNKCNVYLNIKELYDITDLKSLENEQAIIEYIDTSEKESALICINESDLEKKNYTHMEIHPSLIFGVMGNQIIFPENNQLPRDLFSCGQSKQAVSLYHSNFHSRIDKSGLILNYGQIPIVKSRYMKYINNEEHPYGENVIVAISCYGGYNVEDSILFNEASIHRGLFATTYYNMYESREESSKVANSIIDSRFANIEKENVVGLKPGYDYSNLDENGLIKENTQMDDKKVVIGKVLTNLENPDTSLDSSSFPKKGQLGFVDKAIITEGEEGFRLAKVRIRENRIPTIGDKFCSRCGQKGTIGLIIPERDMPTTEDGIRPDIIINPHALPSRMTIGQLVETIMGKACTGYGVFGDCTAFLNKGSKYNIFGKLLTKLGFHSSGNELLYNGQTGEQMDSAIFIGPTYYMRLKHMVKDKINYRAHGPRTVLTRQTVQGRANDGGLRIGELERDALIGHGLSAFLQDSMLVRGDQYYMAICNLTGIISIYNDDLDLFMSPMADGPIKFTGTLDNNIKIENISKYGRNFSIVRIPYAFKLLLQELATMNIVMRIITEDNINQLSSMSFSGSIDNLQKPTFIKSNTKIRSKSIIEEPEEPEEPEELEESEKPTLEKAKTQQEQARKTLEREKEVSPTKIRMGDQFEQYQIDIMKNLTRQQNPDSIKIGEDTTFEPDKLQSTKVDDLRVTKTVRSIDQNDAIPDMQEPLIKSPQQPKPPLVLSPELQEKQPSTVTNKSPLNEVVVVGSDPTKIEVDTKEMEVLPTLTDVVENKSEIDKKEEEKNIKEVVTSS</sequence>
<keyword evidence="3" id="KW-0240">DNA-directed RNA polymerase</keyword>
<evidence type="ECO:0000259" key="11">
    <source>
        <dbReference type="Pfam" id="PF04560"/>
    </source>
</evidence>
<keyword evidence="5" id="KW-0548">Nucleotidyltransferase</keyword>
<evidence type="ECO:0000256" key="1">
    <source>
        <dbReference type="ARBA" id="ARBA00006835"/>
    </source>
</evidence>
<dbReference type="PANTHER" id="PTHR20856">
    <property type="entry name" value="DNA-DIRECTED RNA POLYMERASE I SUBUNIT 2"/>
    <property type="match status" value="1"/>
</dbReference>
<feature type="domain" description="DNA-directed RNA polymerase subunit 2 hybrid-binding" evidence="10">
    <location>
        <begin position="722"/>
        <end position="1088"/>
    </location>
</feature>
<accession>A0A6C0AX87</accession>
<feature type="compositionally biased region" description="Basic and acidic residues" evidence="9">
    <location>
        <begin position="1254"/>
        <end position="1285"/>
    </location>
</feature>
<dbReference type="Gene3D" id="2.40.50.150">
    <property type="match status" value="1"/>
</dbReference>
<dbReference type="Pfam" id="PF04565">
    <property type="entry name" value="RNA_pol_Rpb2_3"/>
    <property type="match status" value="1"/>
</dbReference>
<dbReference type="CDD" id="cd00653">
    <property type="entry name" value="RNA_pol_B_RPB2"/>
    <property type="match status" value="1"/>
</dbReference>
<dbReference type="Pfam" id="PF00562">
    <property type="entry name" value="RNA_pol_Rpb2_6"/>
    <property type="match status" value="1"/>
</dbReference>
<evidence type="ECO:0000256" key="8">
    <source>
        <dbReference type="ARBA" id="ARBA00023163"/>
    </source>
</evidence>
<evidence type="ECO:0000256" key="5">
    <source>
        <dbReference type="ARBA" id="ARBA00022695"/>
    </source>
</evidence>
<organism evidence="16">
    <name type="scientific">viral metagenome</name>
    <dbReference type="NCBI Taxonomy" id="1070528"/>
    <lineage>
        <taxon>unclassified sequences</taxon>
        <taxon>metagenomes</taxon>
        <taxon>organismal metagenomes</taxon>
    </lineage>
</organism>
<dbReference type="InterPro" id="IPR015712">
    <property type="entry name" value="DNA-dir_RNA_pol_su2"/>
</dbReference>
<dbReference type="Pfam" id="PF04563">
    <property type="entry name" value="RNA_pol_Rpb2_1"/>
    <property type="match status" value="1"/>
</dbReference>
<evidence type="ECO:0000256" key="6">
    <source>
        <dbReference type="ARBA" id="ARBA00022723"/>
    </source>
</evidence>
<feature type="domain" description="RNA polymerase Rpb2" evidence="12">
    <location>
        <begin position="236"/>
        <end position="370"/>
    </location>
</feature>
<keyword evidence="4" id="KW-0808">Transferase</keyword>
<evidence type="ECO:0000256" key="7">
    <source>
        <dbReference type="ARBA" id="ARBA00022833"/>
    </source>
</evidence>